<evidence type="ECO:0000313" key="2">
    <source>
        <dbReference type="Proteomes" id="UP001058974"/>
    </source>
</evidence>
<reference evidence="1 2" key="1">
    <citation type="journal article" date="2022" name="Nat. Genet.">
        <title>Improved pea reference genome and pan-genome highlight genomic features and evolutionary characteristics.</title>
        <authorList>
            <person name="Yang T."/>
            <person name="Liu R."/>
            <person name="Luo Y."/>
            <person name="Hu S."/>
            <person name="Wang D."/>
            <person name="Wang C."/>
            <person name="Pandey M.K."/>
            <person name="Ge S."/>
            <person name="Xu Q."/>
            <person name="Li N."/>
            <person name="Li G."/>
            <person name="Huang Y."/>
            <person name="Saxena R.K."/>
            <person name="Ji Y."/>
            <person name="Li M."/>
            <person name="Yan X."/>
            <person name="He Y."/>
            <person name="Liu Y."/>
            <person name="Wang X."/>
            <person name="Xiang C."/>
            <person name="Varshney R.K."/>
            <person name="Ding H."/>
            <person name="Gao S."/>
            <person name="Zong X."/>
        </authorList>
    </citation>
    <scope>NUCLEOTIDE SEQUENCE [LARGE SCALE GENOMIC DNA]</scope>
    <source>
        <strain evidence="1 2">cv. Zhongwan 6</strain>
    </source>
</reference>
<dbReference type="AlphaFoldDB" id="A0A9D5AWR7"/>
<dbReference type="Proteomes" id="UP001058974">
    <property type="component" value="Chromosome 3"/>
</dbReference>
<sequence length="156" mass="17720">MAETGVIGITNDMPRNIKECAIFDQNAMNTRIVRPEITVARFEFKLMMFQMLQAIGQYYGTSNEDPHLHLRKFLELETFYNGLVPSSRNMLDASSRRELLSKSYQEGYSLIENIMANTYQWSITKATAGTTQNKHVGVHEVSETTTLAAHVAQILK</sequence>
<name>A0A9D5AWR7_PEA</name>
<evidence type="ECO:0000313" key="1">
    <source>
        <dbReference type="EMBL" id="KAI5424793.1"/>
    </source>
</evidence>
<gene>
    <name evidence="1" type="ORF">KIW84_030832</name>
</gene>
<organism evidence="1 2">
    <name type="scientific">Pisum sativum</name>
    <name type="common">Garden pea</name>
    <name type="synonym">Lathyrus oleraceus</name>
    <dbReference type="NCBI Taxonomy" id="3888"/>
    <lineage>
        <taxon>Eukaryota</taxon>
        <taxon>Viridiplantae</taxon>
        <taxon>Streptophyta</taxon>
        <taxon>Embryophyta</taxon>
        <taxon>Tracheophyta</taxon>
        <taxon>Spermatophyta</taxon>
        <taxon>Magnoliopsida</taxon>
        <taxon>eudicotyledons</taxon>
        <taxon>Gunneridae</taxon>
        <taxon>Pentapetalae</taxon>
        <taxon>rosids</taxon>
        <taxon>fabids</taxon>
        <taxon>Fabales</taxon>
        <taxon>Fabaceae</taxon>
        <taxon>Papilionoideae</taxon>
        <taxon>50 kb inversion clade</taxon>
        <taxon>NPAAA clade</taxon>
        <taxon>Hologalegina</taxon>
        <taxon>IRL clade</taxon>
        <taxon>Fabeae</taxon>
        <taxon>Lathyrus</taxon>
    </lineage>
</organism>
<dbReference type="EMBL" id="JAMSHJ010000003">
    <property type="protein sequence ID" value="KAI5424793.1"/>
    <property type="molecule type" value="Genomic_DNA"/>
</dbReference>
<comment type="caution">
    <text evidence="1">The sequence shown here is derived from an EMBL/GenBank/DDBJ whole genome shotgun (WGS) entry which is preliminary data.</text>
</comment>
<accession>A0A9D5AWR7</accession>
<dbReference type="Gramene" id="Psat03G0083200-T1">
    <property type="protein sequence ID" value="KAI5424793.1"/>
    <property type="gene ID" value="KIW84_030832"/>
</dbReference>
<protein>
    <submittedName>
        <fullName evidence="1">Uncharacterized protein</fullName>
    </submittedName>
</protein>
<proteinExistence type="predicted"/>
<keyword evidence="2" id="KW-1185">Reference proteome</keyword>